<dbReference type="GO" id="GO:0071942">
    <property type="term" value="C:XPC complex"/>
    <property type="evidence" value="ECO:0007669"/>
    <property type="project" value="TreeGrafter"/>
</dbReference>
<dbReference type="SMART" id="SM01032">
    <property type="entry name" value="BHD_3"/>
    <property type="match status" value="1"/>
</dbReference>
<feature type="region of interest" description="Disordered" evidence="6">
    <location>
        <begin position="965"/>
        <end position="1009"/>
    </location>
</feature>
<dbReference type="Gene3D" id="3.30.70.2460">
    <property type="entry name" value="Rad4, beta-hairpin domain BHD3"/>
    <property type="match status" value="1"/>
</dbReference>
<keyword evidence="5" id="KW-0539">Nucleus</keyword>
<evidence type="ECO:0000256" key="3">
    <source>
        <dbReference type="ARBA" id="ARBA00022763"/>
    </source>
</evidence>
<feature type="compositionally biased region" description="Low complexity" evidence="6">
    <location>
        <begin position="96"/>
        <end position="106"/>
    </location>
</feature>
<dbReference type="Pfam" id="PF03835">
    <property type="entry name" value="Rad4"/>
    <property type="match status" value="1"/>
</dbReference>
<comment type="subcellular location">
    <subcellularLocation>
        <location evidence="1">Nucleus</location>
    </subcellularLocation>
</comment>
<dbReference type="GO" id="GO:0003697">
    <property type="term" value="F:single-stranded DNA binding"/>
    <property type="evidence" value="ECO:0007669"/>
    <property type="project" value="TreeGrafter"/>
</dbReference>
<dbReference type="InterPro" id="IPR004583">
    <property type="entry name" value="DNA_repair_Rad4"/>
</dbReference>
<evidence type="ECO:0000259" key="8">
    <source>
        <dbReference type="SMART" id="SM01031"/>
    </source>
</evidence>
<keyword evidence="4" id="KW-0234">DNA repair</keyword>
<feature type="compositionally biased region" description="Acidic residues" evidence="6">
    <location>
        <begin position="923"/>
        <end position="941"/>
    </location>
</feature>
<dbReference type="SMART" id="SM01030">
    <property type="entry name" value="BHD_1"/>
    <property type="match status" value="1"/>
</dbReference>
<dbReference type="PANTHER" id="PTHR12135">
    <property type="entry name" value="DNA REPAIR PROTEIN XP-C / RAD4"/>
    <property type="match status" value="1"/>
</dbReference>
<dbReference type="GO" id="GO:0006289">
    <property type="term" value="P:nucleotide-excision repair"/>
    <property type="evidence" value="ECO:0007669"/>
    <property type="project" value="InterPro"/>
</dbReference>
<dbReference type="Gene3D" id="3.90.260.10">
    <property type="entry name" value="Transglutaminase-like"/>
    <property type="match status" value="1"/>
</dbReference>
<proteinExistence type="inferred from homology"/>
<evidence type="ECO:0000256" key="6">
    <source>
        <dbReference type="SAM" id="MobiDB-lite"/>
    </source>
</evidence>
<dbReference type="InterPro" id="IPR018328">
    <property type="entry name" value="Rad4_beta-hairpin_dom3"/>
</dbReference>
<comment type="caution">
    <text evidence="10">The sequence shown here is derived from an EMBL/GenBank/DDBJ whole genome shotgun (WGS) entry which is preliminary data.</text>
</comment>
<dbReference type="Pfam" id="PF10404">
    <property type="entry name" value="BHD_2"/>
    <property type="match status" value="1"/>
</dbReference>
<dbReference type="Pfam" id="PF10405">
    <property type="entry name" value="BHD_3"/>
    <property type="match status" value="1"/>
</dbReference>
<dbReference type="Gene3D" id="3.30.60.290">
    <property type="entry name" value="Rad4, beta-hairpin domain BHD2"/>
    <property type="match status" value="1"/>
</dbReference>
<dbReference type="OrthoDB" id="300780at2759"/>
<dbReference type="PANTHER" id="PTHR12135:SF0">
    <property type="entry name" value="DNA REPAIR PROTEIN COMPLEMENTING XP-C CELLS"/>
    <property type="match status" value="1"/>
</dbReference>
<evidence type="ECO:0000259" key="9">
    <source>
        <dbReference type="SMART" id="SM01032"/>
    </source>
</evidence>
<evidence type="ECO:0000259" key="7">
    <source>
        <dbReference type="SMART" id="SM01030"/>
    </source>
</evidence>
<dbReference type="SUPFAM" id="SSF54001">
    <property type="entry name" value="Cysteine proteinases"/>
    <property type="match status" value="1"/>
</dbReference>
<dbReference type="GO" id="GO:0000111">
    <property type="term" value="C:nucleotide-excision repair factor 2 complex"/>
    <property type="evidence" value="ECO:0007669"/>
    <property type="project" value="TreeGrafter"/>
</dbReference>
<dbReference type="GO" id="GO:0006298">
    <property type="term" value="P:mismatch repair"/>
    <property type="evidence" value="ECO:0007669"/>
    <property type="project" value="TreeGrafter"/>
</dbReference>
<feature type="domain" description="Rad4 beta-hairpin" evidence="9">
    <location>
        <begin position="665"/>
        <end position="741"/>
    </location>
</feature>
<comment type="similarity">
    <text evidence="2">Belongs to the XPC family.</text>
</comment>
<evidence type="ECO:0000256" key="2">
    <source>
        <dbReference type="ARBA" id="ARBA00009525"/>
    </source>
</evidence>
<dbReference type="InterPro" id="IPR018325">
    <property type="entry name" value="Rad4/PNGase_transGLS-fold"/>
</dbReference>
<name>A0A9P6WGK5_9ASCO</name>
<evidence type="ECO:0000313" key="11">
    <source>
        <dbReference type="Proteomes" id="UP000697127"/>
    </source>
</evidence>
<feature type="compositionally biased region" description="Basic and acidic residues" evidence="6">
    <location>
        <begin position="967"/>
        <end position="984"/>
    </location>
</feature>
<feature type="compositionally biased region" description="Acidic residues" evidence="6">
    <location>
        <begin position="116"/>
        <end position="127"/>
    </location>
</feature>
<dbReference type="InterPro" id="IPR036985">
    <property type="entry name" value="Transglutaminase-like_sf"/>
</dbReference>
<dbReference type="AlphaFoldDB" id="A0A9P6WGK5"/>
<dbReference type="InterPro" id="IPR018327">
    <property type="entry name" value="BHD_2"/>
</dbReference>
<evidence type="ECO:0000313" key="10">
    <source>
        <dbReference type="EMBL" id="KAG0686755.1"/>
    </source>
</evidence>
<feature type="region of interest" description="Disordered" evidence="6">
    <location>
        <begin position="918"/>
        <end position="941"/>
    </location>
</feature>
<feature type="region of interest" description="Disordered" evidence="6">
    <location>
        <begin position="16"/>
        <end position="127"/>
    </location>
</feature>
<dbReference type="InterPro" id="IPR018326">
    <property type="entry name" value="Rad4_beta-hairpin_dom1"/>
</dbReference>
<keyword evidence="11" id="KW-1185">Reference proteome</keyword>
<dbReference type="GO" id="GO:0005737">
    <property type="term" value="C:cytoplasm"/>
    <property type="evidence" value="ECO:0007669"/>
    <property type="project" value="TreeGrafter"/>
</dbReference>
<protein>
    <recommendedName>
        <fullName evidence="12">DNA repair protein RAD4</fullName>
    </recommendedName>
</protein>
<reference evidence="10" key="1">
    <citation type="submission" date="2020-11" db="EMBL/GenBank/DDBJ databases">
        <title>Kefir isolates.</title>
        <authorList>
            <person name="Marcisauskas S."/>
            <person name="Kim Y."/>
            <person name="Blasche S."/>
        </authorList>
    </citation>
    <scope>NUCLEOTIDE SEQUENCE</scope>
    <source>
        <strain evidence="10">Olga-1</strain>
    </source>
</reference>
<organism evidence="10 11">
    <name type="scientific">Pichia californica</name>
    <dbReference type="NCBI Taxonomy" id="460514"/>
    <lineage>
        <taxon>Eukaryota</taxon>
        <taxon>Fungi</taxon>
        <taxon>Dikarya</taxon>
        <taxon>Ascomycota</taxon>
        <taxon>Saccharomycotina</taxon>
        <taxon>Pichiomycetes</taxon>
        <taxon>Pichiales</taxon>
        <taxon>Pichiaceae</taxon>
        <taxon>Pichia</taxon>
    </lineage>
</organism>
<keyword evidence="3" id="KW-0227">DNA damage</keyword>
<dbReference type="GO" id="GO:0003684">
    <property type="term" value="F:damaged DNA binding"/>
    <property type="evidence" value="ECO:0007669"/>
    <property type="project" value="InterPro"/>
</dbReference>
<sequence>MSSVPKQYRDMLRNALKEEKVNGNNQTNNERPLKRAKRLQTPVQRARELRNNPPPSKETDEYNRYVIHLDGSEDGENNSYTTKNRNLKIRKDKVVSSTSSISNKNSNNREIKEPQESNESEDEDIDSEDFEDVDLNNFSIINSDQDNEENGDINITIKQHREDKTKLQRTSIVTKNERTFRRTIHLMHLFIMVGHGTSRNLWLSDPNLLLSIQEQIPDNLKLELNQYQDHRTKTNVTSQSKTRKLLDFLRHLMEYWQKLWTIDFKAPVLYKKTWSEIRYPEMNNLTRKQRITKKKFRNMVLTHNGSRDIAAQGFVALLRALNLPARLVFSIQPPDFTNMKICDKRSIIKESIEENQKRVKPTFLSSPNKISKGNSIDRILANIRSKKSYSNISITSTKREDEFLEKYGAWPVFWVEVWDKDAKKYITIDPIVKKIIEVISWKSKLEPPMNSIRNNSWYVVGYDRVGGVRDITRRYAKEFNAKIRKKRITREPKWNLWWNSLLSGACSEKRIKQNRVDKFEQIEFEELELKEGMPANIGDFKGHPVYVLEKDLKYNEILMPKISCGGISKKGKLVEKNADFIPVYKRSNVHIVRSAKGWFMRGRVLKLGERPLKIRSKKDDKKKGKRGIEDEFQLSDNDQDEDDARLYSESQTVLYVPPSIVNGIIPKNAFKNIDVYETWMIPEGCVHIKSKLSEKAAKIMGIEYAPAVVGFNFAGSRRDASAKIEGIVTFQEYKEAVELICKGLSDMEEEEIQMKDDLINLRAWRILLTKLKINKRLLHEHGEIKDGDSEISEIDGELDSELDSEETGSDVEEYKAGGFVLGSGDMPASNRTRSHFTTNEDYNQDDLSASDFESEIEDIDSGGFSIKQIDHIKKPKIKNKTNAKNNNEEIIQTGASKSIIGGETGVMIDDNDGLVYNPKDDGDNYIDSDDSFDANDSDNVNDDTLKVDDRMNQLDLEFAELVDDMGTSDHRNDLKKYNREDHASEMNSENGANDQYKIEDDNYEFEYSD</sequence>
<evidence type="ECO:0008006" key="12">
    <source>
        <dbReference type="Google" id="ProtNLM"/>
    </source>
</evidence>
<dbReference type="Proteomes" id="UP000697127">
    <property type="component" value="Unassembled WGS sequence"/>
</dbReference>
<feature type="domain" description="Rad4 beta-hairpin" evidence="7">
    <location>
        <begin position="529"/>
        <end position="590"/>
    </location>
</feature>
<dbReference type="Pfam" id="PF10403">
    <property type="entry name" value="BHD_1"/>
    <property type="match status" value="1"/>
</dbReference>
<gene>
    <name evidence="10" type="ORF">C6P40_003425</name>
</gene>
<evidence type="ECO:0000256" key="5">
    <source>
        <dbReference type="ARBA" id="ARBA00023242"/>
    </source>
</evidence>
<feature type="domain" description="Rad4 beta-hairpin" evidence="8">
    <location>
        <begin position="592"/>
        <end position="658"/>
    </location>
</feature>
<dbReference type="SMART" id="SM01031">
    <property type="entry name" value="BHD_2"/>
    <property type="match status" value="1"/>
</dbReference>
<evidence type="ECO:0000256" key="1">
    <source>
        <dbReference type="ARBA" id="ARBA00004123"/>
    </source>
</evidence>
<dbReference type="InterPro" id="IPR042488">
    <property type="entry name" value="Rad4_BHD3_sf"/>
</dbReference>
<evidence type="ECO:0000256" key="4">
    <source>
        <dbReference type="ARBA" id="ARBA00023204"/>
    </source>
</evidence>
<dbReference type="EMBL" id="PUHW01000388">
    <property type="protein sequence ID" value="KAG0686755.1"/>
    <property type="molecule type" value="Genomic_DNA"/>
</dbReference>
<dbReference type="Gene3D" id="2.20.20.110">
    <property type="entry name" value="Rad4, beta-hairpin domain BHD1"/>
    <property type="match status" value="1"/>
</dbReference>
<dbReference type="InterPro" id="IPR038765">
    <property type="entry name" value="Papain-like_cys_pep_sf"/>
</dbReference>
<accession>A0A9P6WGK5</accession>